<dbReference type="RefSeq" id="WP_170265263.1">
    <property type="nucleotide sequence ID" value="NZ_JACHIL010000003.1"/>
</dbReference>
<keyword evidence="3" id="KW-1185">Reference proteome</keyword>
<name>A0A7W8AJV2_9HYPH</name>
<evidence type="ECO:0000256" key="1">
    <source>
        <dbReference type="SAM" id="MobiDB-lite"/>
    </source>
</evidence>
<feature type="region of interest" description="Disordered" evidence="1">
    <location>
        <begin position="1"/>
        <end position="45"/>
    </location>
</feature>
<comment type="caution">
    <text evidence="2">The sequence shown here is derived from an EMBL/GenBank/DDBJ whole genome shotgun (WGS) entry which is preliminary data.</text>
</comment>
<evidence type="ECO:0000313" key="3">
    <source>
        <dbReference type="Proteomes" id="UP000531231"/>
    </source>
</evidence>
<feature type="compositionally biased region" description="Basic and acidic residues" evidence="1">
    <location>
        <begin position="27"/>
        <end position="45"/>
    </location>
</feature>
<protein>
    <submittedName>
        <fullName evidence="2">Uncharacterized protein</fullName>
    </submittedName>
</protein>
<reference evidence="2 3" key="1">
    <citation type="submission" date="2020-08" db="EMBL/GenBank/DDBJ databases">
        <title>Genomic Encyclopedia of Type Strains, Phase IV (KMG-IV): sequencing the most valuable type-strain genomes for metagenomic binning, comparative biology and taxonomic classification.</title>
        <authorList>
            <person name="Goeker M."/>
        </authorList>
    </citation>
    <scope>NUCLEOTIDE SEQUENCE [LARGE SCALE GENOMIC DNA]</scope>
    <source>
        <strain evidence="2 3">DSM 25620</strain>
    </source>
</reference>
<dbReference type="Proteomes" id="UP000531231">
    <property type="component" value="Unassembled WGS sequence"/>
</dbReference>
<dbReference type="EMBL" id="JACHIL010000003">
    <property type="protein sequence ID" value="MBB5091580.1"/>
    <property type="molecule type" value="Genomic_DNA"/>
</dbReference>
<gene>
    <name evidence="2" type="ORF">HNQ68_002121</name>
</gene>
<evidence type="ECO:0000313" key="2">
    <source>
        <dbReference type="EMBL" id="MBB5091580.1"/>
    </source>
</evidence>
<organism evidence="2 3">
    <name type="scientific">Pseudochrobactrum saccharolyticum</name>
    <dbReference type="NCBI Taxonomy" id="354352"/>
    <lineage>
        <taxon>Bacteria</taxon>
        <taxon>Pseudomonadati</taxon>
        <taxon>Pseudomonadota</taxon>
        <taxon>Alphaproteobacteria</taxon>
        <taxon>Hyphomicrobiales</taxon>
        <taxon>Brucellaceae</taxon>
        <taxon>Pseudochrobactrum</taxon>
    </lineage>
</organism>
<dbReference type="AlphaFoldDB" id="A0A7W8AJV2"/>
<accession>A0A7W8AJV2</accession>
<proteinExistence type="predicted"/>
<sequence length="45" mass="5181">MLEQRTAHLTAKEDKVPPPRSYFPVRVKSEKSRADAATSKRDPER</sequence>